<dbReference type="FunFam" id="3.90.190.10:FF:000006">
    <property type="entry name" value="Dual specificity protein phosphatase CDC14B"/>
    <property type="match status" value="1"/>
</dbReference>
<keyword evidence="8" id="KW-1185">Reference proteome</keyword>
<dbReference type="PROSITE" id="PS50054">
    <property type="entry name" value="TYR_PHOSPHATASE_DUAL"/>
    <property type="match status" value="1"/>
</dbReference>
<comment type="caution">
    <text evidence="7">The sequence shown here is derived from an EMBL/GenBank/DDBJ whole genome shotgun (WGS) entry which is preliminary data.</text>
</comment>
<dbReference type="CDD" id="cd17657">
    <property type="entry name" value="CDC14_N"/>
    <property type="match status" value="1"/>
</dbReference>
<proteinExistence type="inferred from homology"/>
<dbReference type="PROSITE" id="PS00383">
    <property type="entry name" value="TYR_PHOSPHATASE_1"/>
    <property type="match status" value="1"/>
</dbReference>
<dbReference type="Gene3D" id="3.90.190.10">
    <property type="entry name" value="Protein tyrosine phosphatase superfamily"/>
    <property type="match status" value="2"/>
</dbReference>
<comment type="similarity">
    <text evidence="1">Belongs to the protein-tyrosine phosphatase family. Non-receptor class CDC14 subfamily.</text>
</comment>
<dbReference type="GO" id="GO:0004725">
    <property type="term" value="F:protein tyrosine phosphatase activity"/>
    <property type="evidence" value="ECO:0007669"/>
    <property type="project" value="UniProtKB-EC"/>
</dbReference>
<evidence type="ECO:0000313" key="8">
    <source>
        <dbReference type="Proteomes" id="UP000187209"/>
    </source>
</evidence>
<dbReference type="AlphaFoldDB" id="A0A1R2AVG7"/>
<dbReference type="InterPro" id="IPR016130">
    <property type="entry name" value="Tyr_Pase_AS"/>
</dbReference>
<feature type="domain" description="Tyrosine-protein phosphatase" evidence="5">
    <location>
        <begin position="176"/>
        <end position="333"/>
    </location>
</feature>
<dbReference type="InterPro" id="IPR020422">
    <property type="entry name" value="TYR_PHOSPHATASE_DUAL_dom"/>
</dbReference>
<dbReference type="InterPro" id="IPR057023">
    <property type="entry name" value="PTP-SAK"/>
</dbReference>
<dbReference type="SUPFAM" id="SSF52799">
    <property type="entry name" value="(Phosphotyrosine protein) phosphatases II"/>
    <property type="match status" value="2"/>
</dbReference>
<dbReference type="EC" id="3.1.3.48" evidence="2"/>
<accession>A0A1R2AVG7</accession>
<dbReference type="InterPro" id="IPR003595">
    <property type="entry name" value="Tyr_Pase_cat"/>
</dbReference>
<dbReference type="InterPro" id="IPR050561">
    <property type="entry name" value="PTP"/>
</dbReference>
<evidence type="ECO:0000256" key="4">
    <source>
        <dbReference type="ARBA" id="ARBA00022912"/>
    </source>
</evidence>
<dbReference type="SMART" id="SM00195">
    <property type="entry name" value="DSPc"/>
    <property type="match status" value="1"/>
</dbReference>
<dbReference type="SMART" id="SM00404">
    <property type="entry name" value="PTPc_motif"/>
    <property type="match status" value="1"/>
</dbReference>
<evidence type="ECO:0000259" key="5">
    <source>
        <dbReference type="PROSITE" id="PS50054"/>
    </source>
</evidence>
<dbReference type="CDD" id="cd14499">
    <property type="entry name" value="CDC14_C"/>
    <property type="match status" value="1"/>
</dbReference>
<keyword evidence="4" id="KW-0904">Protein phosphatase</keyword>
<evidence type="ECO:0000256" key="1">
    <source>
        <dbReference type="ARBA" id="ARBA00007315"/>
    </source>
</evidence>
<evidence type="ECO:0000313" key="7">
    <source>
        <dbReference type="EMBL" id="OMJ68516.1"/>
    </source>
</evidence>
<evidence type="ECO:0000259" key="6">
    <source>
        <dbReference type="PROSITE" id="PS50056"/>
    </source>
</evidence>
<gene>
    <name evidence="7" type="ORF">SteCoe_34010</name>
</gene>
<organism evidence="7 8">
    <name type="scientific">Stentor coeruleus</name>
    <dbReference type="NCBI Taxonomy" id="5963"/>
    <lineage>
        <taxon>Eukaryota</taxon>
        <taxon>Sar</taxon>
        <taxon>Alveolata</taxon>
        <taxon>Ciliophora</taxon>
        <taxon>Postciliodesmatophora</taxon>
        <taxon>Heterotrichea</taxon>
        <taxon>Heterotrichida</taxon>
        <taxon>Stentoridae</taxon>
        <taxon>Stentor</taxon>
    </lineage>
</organism>
<dbReference type="PROSITE" id="PS50056">
    <property type="entry name" value="TYR_PHOSPHATASE_2"/>
    <property type="match status" value="1"/>
</dbReference>
<evidence type="ECO:0000256" key="2">
    <source>
        <dbReference type="ARBA" id="ARBA00013064"/>
    </source>
</evidence>
<dbReference type="Proteomes" id="UP000187209">
    <property type="component" value="Unassembled WGS sequence"/>
</dbReference>
<dbReference type="InterPro" id="IPR000387">
    <property type="entry name" value="Tyr_Pase_dom"/>
</dbReference>
<dbReference type="InterPro" id="IPR029260">
    <property type="entry name" value="DSPn"/>
</dbReference>
<dbReference type="EMBL" id="MPUH01001319">
    <property type="protein sequence ID" value="OMJ68516.1"/>
    <property type="molecule type" value="Genomic_DNA"/>
</dbReference>
<dbReference type="InterPro" id="IPR044506">
    <property type="entry name" value="CDC14_C"/>
</dbReference>
<evidence type="ECO:0000256" key="3">
    <source>
        <dbReference type="ARBA" id="ARBA00022801"/>
    </source>
</evidence>
<dbReference type="InterPro" id="IPR029021">
    <property type="entry name" value="Prot-tyrosine_phosphatase-like"/>
</dbReference>
<feature type="domain" description="Tyrosine specific protein phosphatases" evidence="6">
    <location>
        <begin position="251"/>
        <end position="320"/>
    </location>
</feature>
<reference evidence="7 8" key="1">
    <citation type="submission" date="2016-11" db="EMBL/GenBank/DDBJ databases">
        <title>The macronuclear genome of Stentor coeruleus: a giant cell with tiny introns.</title>
        <authorList>
            <person name="Slabodnick M."/>
            <person name="Ruby J.G."/>
            <person name="Reiff S.B."/>
            <person name="Swart E.C."/>
            <person name="Gosai S."/>
            <person name="Prabakaran S."/>
            <person name="Witkowska E."/>
            <person name="Larue G.E."/>
            <person name="Fisher S."/>
            <person name="Freeman R.M."/>
            <person name="Gunawardena J."/>
            <person name="Chu W."/>
            <person name="Stover N.A."/>
            <person name="Gregory B.D."/>
            <person name="Nowacki M."/>
            <person name="Derisi J."/>
            <person name="Roy S.W."/>
            <person name="Marshall W.F."/>
            <person name="Sood P."/>
        </authorList>
    </citation>
    <scope>NUCLEOTIDE SEQUENCE [LARGE SCALE GENOMIC DNA]</scope>
    <source>
        <strain evidence="7">WM001</strain>
    </source>
</reference>
<sequence>MSIKHDVPIVVEIIKSNHYLDRLYWTNRQHANQEDTYFFSSDDEFKYYPFFNDYGPVDINQTHKFCIHLEEILHDPKLNSKKIFHFSSRKLHKKVNSAYLMGAYCIIILKKPSSEVTKLFEKIPVGFRDATDAKCDYICTLGDCFDGLEQAIRRGWFNFAKFSSSDYEFYSNTINGDLNWIVPSQFLAFKSPSYPDSITPTSYPTIEEYGKTLKKLGITTVIRLNRPKYPSEIFKQSGLNHYDMYFKDGSVPSIDLVNQFIKVCMSERGAIGVHCKAGLGRTGTLIGCYVIKIFKFPANAFIAWCRLCRPGSILGPQQQFLIDYELSVRKKAVFLLNTHNINGHKALHGEHNQAKKLIEAKSKRENAYKCINRSRRASSTSIGLLETGIEIEETPQVAEKLEIKKPASMLRHGNIETNRLYTKKPINLNPSPYSFRGTNLKSLQIMKILYSTPTSYN</sequence>
<dbReference type="OrthoDB" id="442453at2759"/>
<name>A0A1R2AVG7_9CILI</name>
<protein>
    <recommendedName>
        <fullName evidence="2">protein-tyrosine-phosphatase</fullName>
        <ecNumber evidence="2">3.1.3.48</ecNumber>
    </recommendedName>
</protein>
<dbReference type="PANTHER" id="PTHR23339">
    <property type="entry name" value="TYROSINE SPECIFIC PROTEIN PHOSPHATASE AND DUAL SPECIFICITY PROTEIN PHOSPHATASE"/>
    <property type="match status" value="1"/>
</dbReference>
<keyword evidence="3" id="KW-0378">Hydrolase</keyword>
<dbReference type="Pfam" id="PF14671">
    <property type="entry name" value="DSPn"/>
    <property type="match status" value="1"/>
</dbReference>
<dbReference type="Pfam" id="PF22784">
    <property type="entry name" value="PTP-SAK"/>
    <property type="match status" value="1"/>
</dbReference>